<name>A0A9D1CYP3_9FIRM</name>
<reference evidence="1" key="1">
    <citation type="submission" date="2020-10" db="EMBL/GenBank/DDBJ databases">
        <authorList>
            <person name="Gilroy R."/>
        </authorList>
    </citation>
    <scope>NUCLEOTIDE SEQUENCE</scope>
    <source>
        <strain evidence="1">CHK147-3167</strain>
    </source>
</reference>
<evidence type="ECO:0000313" key="2">
    <source>
        <dbReference type="Proteomes" id="UP000886786"/>
    </source>
</evidence>
<dbReference type="AlphaFoldDB" id="A0A9D1CYP3"/>
<organism evidence="1 2">
    <name type="scientific">Candidatus Coprosoma intestinipullorum</name>
    <dbReference type="NCBI Taxonomy" id="2840752"/>
    <lineage>
        <taxon>Bacteria</taxon>
        <taxon>Bacillati</taxon>
        <taxon>Bacillota</taxon>
        <taxon>Bacillota incertae sedis</taxon>
        <taxon>Candidatus Coprosoma</taxon>
    </lineage>
</organism>
<dbReference type="EMBL" id="DVFV01000091">
    <property type="protein sequence ID" value="HIQ90947.1"/>
    <property type="molecule type" value="Genomic_DNA"/>
</dbReference>
<proteinExistence type="predicted"/>
<protein>
    <submittedName>
        <fullName evidence="1">Uncharacterized protein</fullName>
    </submittedName>
</protein>
<evidence type="ECO:0000313" key="1">
    <source>
        <dbReference type="EMBL" id="HIQ90947.1"/>
    </source>
</evidence>
<comment type="caution">
    <text evidence="1">The sequence shown here is derived from an EMBL/GenBank/DDBJ whole genome shotgun (WGS) entry which is preliminary data.</text>
</comment>
<sequence length="100" mass="11739">MRKIRRKREKRKKRIIIISVFLFLIIMTSSYAAFQTNIILKVKGNIMPTCKIGEITINTVTEGDGLYKDEYENEKCIYKNAFIKEQTQIIILCLIMNFGE</sequence>
<gene>
    <name evidence="1" type="ORF">IAB27_04925</name>
</gene>
<dbReference type="Proteomes" id="UP000886786">
    <property type="component" value="Unassembled WGS sequence"/>
</dbReference>
<accession>A0A9D1CYP3</accession>
<reference evidence="1" key="2">
    <citation type="journal article" date="2021" name="PeerJ">
        <title>Extensive microbial diversity within the chicken gut microbiome revealed by metagenomics and culture.</title>
        <authorList>
            <person name="Gilroy R."/>
            <person name="Ravi A."/>
            <person name="Getino M."/>
            <person name="Pursley I."/>
            <person name="Horton D.L."/>
            <person name="Alikhan N.F."/>
            <person name="Baker D."/>
            <person name="Gharbi K."/>
            <person name="Hall N."/>
            <person name="Watson M."/>
            <person name="Adriaenssens E.M."/>
            <person name="Foster-Nyarko E."/>
            <person name="Jarju S."/>
            <person name="Secka A."/>
            <person name="Antonio M."/>
            <person name="Oren A."/>
            <person name="Chaudhuri R.R."/>
            <person name="La Ragione R."/>
            <person name="Hildebrand F."/>
            <person name="Pallen M.J."/>
        </authorList>
    </citation>
    <scope>NUCLEOTIDE SEQUENCE</scope>
    <source>
        <strain evidence="1">CHK147-3167</strain>
    </source>
</reference>